<feature type="transmembrane region" description="Helical" evidence="1">
    <location>
        <begin position="121"/>
        <end position="147"/>
    </location>
</feature>
<organism evidence="2 3">
    <name type="scientific">Lachnospira hominis</name>
    <name type="common">ex Liu et al. 2021</name>
    <dbReference type="NCBI Taxonomy" id="2763051"/>
    <lineage>
        <taxon>Bacteria</taxon>
        <taxon>Bacillati</taxon>
        <taxon>Bacillota</taxon>
        <taxon>Clostridia</taxon>
        <taxon>Lachnospirales</taxon>
        <taxon>Lachnospiraceae</taxon>
        <taxon>Lachnospira</taxon>
    </lineage>
</organism>
<feature type="transmembrane region" description="Helical" evidence="1">
    <location>
        <begin position="167"/>
        <end position="190"/>
    </location>
</feature>
<accession>A0ABR7FWR3</accession>
<dbReference type="Pfam" id="PF12822">
    <property type="entry name" value="ECF_trnsprt"/>
    <property type="match status" value="1"/>
</dbReference>
<keyword evidence="3" id="KW-1185">Reference proteome</keyword>
<proteinExistence type="predicted"/>
<keyword evidence="1" id="KW-1133">Transmembrane helix</keyword>
<dbReference type="Gene3D" id="1.10.1760.20">
    <property type="match status" value="1"/>
</dbReference>
<feature type="transmembrane region" description="Helical" evidence="1">
    <location>
        <begin position="13"/>
        <end position="31"/>
    </location>
</feature>
<feature type="transmembrane region" description="Helical" evidence="1">
    <location>
        <begin position="77"/>
        <end position="100"/>
    </location>
</feature>
<reference evidence="2 3" key="1">
    <citation type="submission" date="2020-08" db="EMBL/GenBank/DDBJ databases">
        <title>Genome public.</title>
        <authorList>
            <person name="Liu C."/>
            <person name="Sun Q."/>
        </authorList>
    </citation>
    <scope>NUCLEOTIDE SEQUENCE [LARGE SCALE GENOMIC DNA]</scope>
    <source>
        <strain evidence="2 3">NSJ-43</strain>
    </source>
</reference>
<evidence type="ECO:0000313" key="2">
    <source>
        <dbReference type="EMBL" id="MBC5679614.1"/>
    </source>
</evidence>
<name>A0ABR7FWR3_9FIRM</name>
<dbReference type="InterPro" id="IPR024529">
    <property type="entry name" value="ECF_trnsprt_substrate-spec"/>
</dbReference>
<dbReference type="Proteomes" id="UP000628463">
    <property type="component" value="Unassembled WGS sequence"/>
</dbReference>
<keyword evidence="1" id="KW-0812">Transmembrane</keyword>
<dbReference type="EMBL" id="JACOPD010000001">
    <property type="protein sequence ID" value="MBC5679614.1"/>
    <property type="molecule type" value="Genomic_DNA"/>
</dbReference>
<protein>
    <submittedName>
        <fullName evidence="2">ECF transporter S component</fullName>
    </submittedName>
</protein>
<keyword evidence="1" id="KW-0472">Membrane</keyword>
<feature type="transmembrane region" description="Helical" evidence="1">
    <location>
        <begin position="38"/>
        <end position="65"/>
    </location>
</feature>
<evidence type="ECO:0000256" key="1">
    <source>
        <dbReference type="SAM" id="Phobius"/>
    </source>
</evidence>
<evidence type="ECO:0000313" key="3">
    <source>
        <dbReference type="Proteomes" id="UP000628463"/>
    </source>
</evidence>
<gene>
    <name evidence="2" type="ORF">H8S01_01370</name>
</gene>
<comment type="caution">
    <text evidence="2">The sequence shown here is derived from an EMBL/GenBank/DDBJ whole genome shotgun (WGS) entry which is preliminary data.</text>
</comment>
<sequence length="212" mass="22491">MNSKGNTKFLVELALMVAIIMVMALTPLGYIKTPGLSVTLLTIPVTVGAVMLGPAGGAVCGAAFGLTSFYQTFGISAFGSVLLTINPVGTFITTFVMRVLEGWLTGLIFKALRQSKHLAKASFYIASLACPLLNTLLFMSSLVIFFYNTEYIQGFAQAFGATNPFMFVIAFVGVQGAIEAVICFVVGSILTRTLYKVLKAGGVKNESAKSVL</sequence>
<dbReference type="RefSeq" id="WP_186835899.1">
    <property type="nucleotide sequence ID" value="NZ_JACOPD010000001.1"/>
</dbReference>